<dbReference type="PANTHER" id="PTHR32305">
    <property type="match status" value="1"/>
</dbReference>
<feature type="transmembrane region" description="Helical" evidence="2">
    <location>
        <begin position="1484"/>
        <end position="1502"/>
    </location>
</feature>
<feature type="compositionally biased region" description="Gly residues" evidence="1">
    <location>
        <begin position="1579"/>
        <end position="1646"/>
    </location>
</feature>
<feature type="transmembrane region" description="Helical" evidence="2">
    <location>
        <begin position="1514"/>
        <end position="1533"/>
    </location>
</feature>
<proteinExistence type="predicted"/>
<keyword evidence="2" id="KW-0472">Membrane</keyword>
<keyword evidence="2" id="KW-1133">Transmembrane helix</keyword>
<name>A0A6I6XUS1_PSEPU</name>
<accession>A0A6I6XUS1</accession>
<dbReference type="Gene3D" id="2.180.10.10">
    <property type="entry name" value="RHS repeat-associated core"/>
    <property type="match status" value="2"/>
</dbReference>
<organism evidence="3 4">
    <name type="scientific">Pseudomonas putida</name>
    <name type="common">Arthrobacter siderocapsulatus</name>
    <dbReference type="NCBI Taxonomy" id="303"/>
    <lineage>
        <taxon>Bacteria</taxon>
        <taxon>Pseudomonadati</taxon>
        <taxon>Pseudomonadota</taxon>
        <taxon>Gammaproteobacteria</taxon>
        <taxon>Pseudomonadales</taxon>
        <taxon>Pseudomonadaceae</taxon>
        <taxon>Pseudomonas</taxon>
    </lineage>
</organism>
<dbReference type="Proteomes" id="UP000464480">
    <property type="component" value="Chromosome"/>
</dbReference>
<reference evidence="3 4" key="1">
    <citation type="submission" date="2020-02" db="EMBL/GenBank/DDBJ databases">
        <title>Pseudomonas Putida W5 Complete Genome Assembly.</title>
        <authorList>
            <person name="Yuan Z.-C."/>
            <person name="Shaw G.A."/>
            <person name="Cusano A.D."/>
            <person name="Caddey B.J."/>
            <person name="Weselowski B.J."/>
        </authorList>
    </citation>
    <scope>NUCLEOTIDE SEQUENCE [LARGE SCALE GENOMIC DNA]</scope>
    <source>
        <strain evidence="3 4">W5</strain>
    </source>
</reference>
<dbReference type="RefSeq" id="WP_163985985.1">
    <property type="nucleotide sequence ID" value="NZ_CP026115.2"/>
</dbReference>
<dbReference type="NCBIfam" id="TIGR03696">
    <property type="entry name" value="Rhs_assc_core"/>
    <property type="match status" value="1"/>
</dbReference>
<feature type="transmembrane region" description="Helical" evidence="2">
    <location>
        <begin position="1452"/>
        <end position="1472"/>
    </location>
</feature>
<keyword evidence="2" id="KW-0812">Transmembrane</keyword>
<feature type="region of interest" description="Disordered" evidence="1">
    <location>
        <begin position="1578"/>
        <end position="1650"/>
    </location>
</feature>
<dbReference type="InterPro" id="IPR050708">
    <property type="entry name" value="T6SS_VgrG/RHS"/>
</dbReference>
<dbReference type="InterPro" id="IPR022385">
    <property type="entry name" value="Rhs_assc_core"/>
</dbReference>
<evidence type="ECO:0000313" key="4">
    <source>
        <dbReference type="Proteomes" id="UP000464480"/>
    </source>
</evidence>
<evidence type="ECO:0000256" key="2">
    <source>
        <dbReference type="SAM" id="Phobius"/>
    </source>
</evidence>
<dbReference type="EMBL" id="CP026115">
    <property type="protein sequence ID" value="QHG63924.2"/>
    <property type="molecule type" value="Genomic_DNA"/>
</dbReference>
<protein>
    <submittedName>
        <fullName evidence="3">RHS repeat-associated core domain-containing protein</fullName>
    </submittedName>
</protein>
<dbReference type="PANTHER" id="PTHR32305:SF15">
    <property type="entry name" value="PROTEIN RHSA-RELATED"/>
    <property type="match status" value="1"/>
</dbReference>
<evidence type="ECO:0000256" key="1">
    <source>
        <dbReference type="SAM" id="MobiDB-lite"/>
    </source>
</evidence>
<sequence>MSFQSNALNYPSYGKGNVDPRTGLYGFTLEVPPLNANFGQGPGLPLQLGFSPLNTTHSGFGNGWAFKLSSYDLDSQVLSLYTGESLAIADQGPGEEALVYEQKLKSFICENIGDKQNPRFRITHTGGPIEILEPLKADSRKLLPTRVTIPGGAGINLAYDLEKGRLQSIQDDSGQQLLTLTFQGDSQTLLQTHPGTEAEQTFTLKFEGEELRTLVLPTSDQHNWTFHYQQLGGMRFLQRLTLPYGGEERVIYRESGHQYPGRQTYLPYVTEHRAIADPLNEANAIKTTYTYTKKNFLGYDATGVEWDEKYNQDHLYKFTGSEYVYGSTTSHYLNDEVLRTVEHTFNRFHLVTKQVTDEAGRIETITTQYHDKPGNFASQDPRVQLPSRITKTWTQAGTQLRRDEHVLTQYDEHGNMVLEQLANGTRMVREYYPAAGAEGCPPDPQGFVRNLKSLTVYPAEGGAQAQIRRTRFTYRALDVLSASVATLQADKFLVGDSEQIFEVTDDNGQERERLLSRSDISHLDTPDNVFLHGRIDYRTDRLGTTQSRTEWHYEKRADDNGKLTYLNTTTTFKPHGGTLEKTTQSLQSALRNQLIETEDINGVKTRHRHDAINRLVAKTIAPDLPEFTATHTYRYGKITENNRTLCYAEHTDLNGVVTRTYHDGLNRPVRVELTLKALDNPESETRITRKVSETTYDGLGRIASETVFDYAPVRPGSGSSEERVIERTTRFKYDAWGQRCEVLQADDVKLITAFSPFGADGNKAEQWLESPKQPGIKQQHSVVEYNRFDKPVYEYQLHQPAGGAKPVEVDRTDYLYDGLGRGVKETFSYAPEQKLVPRITEYTYDHWGRMCETVRPDGSVLLRTFAEHSTNELTTLLQVRNKNGSTLPVCKRTYDGLERLTSMAVGPRLETYTYQGQTALMDSRTISNTDATRNDKRKHVERYTYKPALTTQPTSISATLEGTPEPHAANEASFAYRPSSAEVVGADNANGSRAYTYTDRGYLAQEHWNVGDQEQYNIHNQHSLQGRLRYRKHSDGAVCLYEHDALGRVVAVTQGHLQSTLTYNSEGRLETTTTHDTRDPARYVRSTQTYDDLGREHRRTLDANGQQQLLVLKWRDGTTLQARTLYNGNAENEAALLREEVFGYDELDRLTISDYRGPSSPRNAKGRTIESEIFDFDAMDNLKQRVTLFADGKKDTARFTYATDGSFQLTKVTHTLVEDYLPEQSFDYDTRGNMLNDEQGRTLEYDVKGRLERVLKPDGSEQARYLYDGHDQLLASVFDGRQVQRRYQGNRLDSTREGNLLTQYLLNDEQTLGVQRSDQPDDPLLLLTDPAGSILTEADHQGTRHASYSTYGERPDDNGMRCLLAFNGEVREEALGWYLLGSGYRAYNPGLMRFHSPDSLPPEAAGLNPYLYALGNPVKWRDPTGHKVSPFSGEDGAPSYRDPVEAPSGNSILKWVSVGFGILAIAATVYFMPWSAPMTLGKGLMMIAGLLTVSGTAASTASVVVKDEQISNDLAIAGTVLSAAGMLMGFGGYKLHARSMNKKGLTFKGRKIPENEPRGPDNITNNYNTYNTYEAQQGGATGSLGGGGSRSGSIVEGGGGGGSRTGSIVEGGGGGGSRTGSIVEGGGGGGSRTGSIVEGGGGGGSRHGSISRGGNAGLALASSNGNKYDWKGFQGFPGMAPGGFVSVPTPYVNR</sequence>
<gene>
    <name evidence="3" type="ORF">C2H86_05595</name>
</gene>
<evidence type="ECO:0000313" key="3">
    <source>
        <dbReference type="EMBL" id="QHG63924.2"/>
    </source>
</evidence>